<accession>A0A369TIY2</accession>
<dbReference type="Gene3D" id="2.160.20.110">
    <property type="match status" value="3"/>
</dbReference>
<dbReference type="Gene3D" id="2.160.20.10">
    <property type="entry name" value="Single-stranded right-handed beta-helix, Pectin lyase-like"/>
    <property type="match status" value="1"/>
</dbReference>
<dbReference type="OrthoDB" id="1776524at2"/>
<sequence>MARTRHDSAFQAISVSDRPVVLIFSTGLLIGAIALLPVVGWAQELPTGGTVAEGSVNIGARDGSSMTVTQNSDRAVVDWQSFSIGQGGHVGFSQPSSSSAILNRVTGSATSEIHGRMTANGQVFVVNPNGIFIGPNGQVTAGGGFVASTLDTRNEDFMAGRLRFEGLGNSAPVENAGRVTIGRGGYAALLGGQVSNSGVVTVPLGRIGLGAGEQATLDLSGDRFLQIGVPSESDDPGVRALIENSGKLSADGGQIEMRAATARNAARQAINLSGVAEARSVSVRNGAIVLGGGAGGSVKVTGRVTTRARQPVRRAPIQVETSLRPQLRPGGGEITITGRDIALAGATISADGASGGHVRIGGDYQGGGTLPTARSLTVDADTTITANAEGNGDGGRIILWSDLYTQFSGSIGARGGDTGGDGGFVEVSGKQVLAFSGLVDTRAPQGRSGTLLLDPVDVTIQDIDPTTPGYEDSDGNFGPDGTFTAGTSVINVNDLEVNLEMGDVVVSTGTPGDGRGGAGNITVDAPIDWLLASTLTLNSNNNIDVNQPVTSPSGSLVLTAPGNISFFTGADVTVGSLSATATNLSVATADVVENGGGGTVAVQSFSLNGGSWTQNAPVLSAFSATNFEMSDSATFLRAAGGDGSVATPYRLTDIFGLQGVGSQSLLDQNFVIANTIDATGTANWTAGLSSPAGFKPIQGLGFTGFSGTLDGQGFAVDGLFIDTDQAESTLVDNAGLFGLTRGATVTDLALTNVDIQGGPQVGALAAEAINSTFDTITVTGRVGDAVADADYVGGIAGELQQSDLTNSSFTGTIDSDITSEIFQYIGGLAGYLFDGTISGGTFNGSIAANGGTSGTNERSIGGIVGSDLGLVSDSTATGTISVTGQGITQVGGLVGRGLSTDAISNSQAAVDIDVVMTGDELVSAGGLVGEASVSILDSSASGNVTVESGGAPVVGGLIGSSLNSAATEPISNVQASGDVTVTATGGAIEATQGRVGGLIGENIAPISQGQASGNVVVTSAVTPFDVGGFAGANVPATDSSGRIGSITESFATGSVTATLSVDDDNSVGGFVGGNEGSISDSYAEGAVDLTEGGFASEFGGADAYVGGFAGYNIAQIVRTAARGPVDAVGDFFTLLVGGHTGANLDGAITDSYAAGPSVNAVSNTQLSVGGLVGATSGGTITNGFASTAVTFGGSGTSASGGLIGLNFDFDGLTSGPTTPVTGGFWDLDTTGQPDDGAPGDYGTGLTLGEIQDTDGFLATAGAAGWDFETVWAPGDAGNLPALYTIDPVVFARPDPVTLTYGTAETTPITGSVFGGPALYVFDTPGDTLDTSTAFDAPVFSDNTVGTQSVSISPGPFTSALGQDYRAVSSTAEAEITPAPLTVTPDDQTKDYGQTLTFNGTDFTASGLQYADTVDTVTLSSTGAVDTAGVALSPYDILASNALGTGLGNYDITYGTGSLDVQPIPGTITIEDQSKQYGTAFSFAGTEFTTSGFLFSDAVTQMDLASAGAAADAPVAGSPYAITGTVADGTGLANYVLTVQDGSMEVTPAPLTITPEDQSKTYGELFTFDGTEFVATGLLFSDAVTSLALTSAGAAADAAVAGSPYAITAAAAEGTGLGNYAITYDTGSFDVTPAPLT</sequence>
<feature type="domain" description="Filamentous haemagglutinin FhaB/tRNA nuclease CdiA-like TPS" evidence="5">
    <location>
        <begin position="42"/>
        <end position="156"/>
    </location>
</feature>
<protein>
    <submittedName>
        <fullName evidence="6">Filamentous hemagglutinin N-terminal domain-containing protein</fullName>
    </submittedName>
</protein>
<proteinExistence type="predicted"/>
<feature type="transmembrane region" description="Helical" evidence="4">
    <location>
        <begin position="20"/>
        <end position="42"/>
    </location>
</feature>
<dbReference type="NCBIfam" id="TIGR01901">
    <property type="entry name" value="adhes_NPXG"/>
    <property type="match status" value="1"/>
</dbReference>
<dbReference type="InterPro" id="IPR050909">
    <property type="entry name" value="Bact_Autotransporter_VF"/>
</dbReference>
<dbReference type="GO" id="GO:0005576">
    <property type="term" value="C:extracellular region"/>
    <property type="evidence" value="ECO:0007669"/>
    <property type="project" value="UniProtKB-SubCell"/>
</dbReference>
<keyword evidence="7" id="KW-1185">Reference proteome</keyword>
<evidence type="ECO:0000313" key="7">
    <source>
        <dbReference type="Proteomes" id="UP000253977"/>
    </source>
</evidence>
<comment type="caution">
    <text evidence="6">The sequence shown here is derived from an EMBL/GenBank/DDBJ whole genome shotgun (WGS) entry which is preliminary data.</text>
</comment>
<evidence type="ECO:0000256" key="1">
    <source>
        <dbReference type="ARBA" id="ARBA00004613"/>
    </source>
</evidence>
<reference evidence="6 7" key="1">
    <citation type="submission" date="2018-07" db="EMBL/GenBank/DDBJ databases">
        <title>Thalassococcus profundi sp. nov., a marine bacterium isolated from deep seawater of Okinawa Trough.</title>
        <authorList>
            <person name="Yu M."/>
        </authorList>
    </citation>
    <scope>NUCLEOTIDE SEQUENCE [LARGE SCALE GENOMIC DNA]</scope>
    <source>
        <strain evidence="6 7">WRAS1</strain>
    </source>
</reference>
<dbReference type="SMART" id="SM00912">
    <property type="entry name" value="Haemagg_act"/>
    <property type="match status" value="1"/>
</dbReference>
<keyword evidence="2" id="KW-0964">Secreted</keyword>
<keyword evidence="4" id="KW-1133">Transmembrane helix</keyword>
<dbReference type="Pfam" id="PF05860">
    <property type="entry name" value="TPS"/>
    <property type="match status" value="1"/>
</dbReference>
<evidence type="ECO:0000256" key="4">
    <source>
        <dbReference type="SAM" id="Phobius"/>
    </source>
</evidence>
<evidence type="ECO:0000256" key="2">
    <source>
        <dbReference type="ARBA" id="ARBA00022525"/>
    </source>
</evidence>
<dbReference type="EMBL" id="QPMK01000024">
    <property type="protein sequence ID" value="RDD64355.1"/>
    <property type="molecule type" value="Genomic_DNA"/>
</dbReference>
<gene>
    <name evidence="6" type="ORF">DU478_20830</name>
</gene>
<dbReference type="InterPro" id="IPR041286">
    <property type="entry name" value="MBG_2"/>
</dbReference>
<keyword evidence="3" id="KW-0732">Signal</keyword>
<dbReference type="InterPro" id="IPR011493">
    <property type="entry name" value="GLUG"/>
</dbReference>
<dbReference type="PANTHER" id="PTHR12338:SF8">
    <property type="entry name" value="HEME_HEMOPEXIN-BINDING PROTEIN"/>
    <property type="match status" value="1"/>
</dbReference>
<keyword evidence="4" id="KW-0812">Transmembrane</keyword>
<dbReference type="RefSeq" id="WP_114512798.1">
    <property type="nucleotide sequence ID" value="NZ_QPMK01000024.1"/>
</dbReference>
<dbReference type="Pfam" id="PF18676">
    <property type="entry name" value="MBG_2"/>
    <property type="match status" value="3"/>
</dbReference>
<comment type="subcellular location">
    <subcellularLocation>
        <location evidence="1">Secreted</location>
    </subcellularLocation>
</comment>
<evidence type="ECO:0000313" key="6">
    <source>
        <dbReference type="EMBL" id="RDD64355.1"/>
    </source>
</evidence>
<name>A0A369TIY2_9RHOB</name>
<dbReference type="InterPro" id="IPR008638">
    <property type="entry name" value="FhaB/CdiA-like_TPS"/>
</dbReference>
<keyword evidence="4" id="KW-0472">Membrane</keyword>
<dbReference type="InterPro" id="IPR011050">
    <property type="entry name" value="Pectin_lyase_fold/virulence"/>
</dbReference>
<evidence type="ECO:0000259" key="5">
    <source>
        <dbReference type="SMART" id="SM00912"/>
    </source>
</evidence>
<dbReference type="Proteomes" id="UP000253977">
    <property type="component" value="Unassembled WGS sequence"/>
</dbReference>
<evidence type="ECO:0000256" key="3">
    <source>
        <dbReference type="ARBA" id="ARBA00022729"/>
    </source>
</evidence>
<dbReference type="InterPro" id="IPR012334">
    <property type="entry name" value="Pectin_lyas_fold"/>
</dbReference>
<dbReference type="SUPFAM" id="SSF51126">
    <property type="entry name" value="Pectin lyase-like"/>
    <property type="match status" value="1"/>
</dbReference>
<feature type="non-terminal residue" evidence="6">
    <location>
        <position position="1636"/>
    </location>
</feature>
<dbReference type="PANTHER" id="PTHR12338">
    <property type="entry name" value="AUTOTRANSPORTER"/>
    <property type="match status" value="1"/>
</dbReference>
<organism evidence="6 7">
    <name type="scientific">Thalassococcus profundi</name>
    <dbReference type="NCBI Taxonomy" id="2282382"/>
    <lineage>
        <taxon>Bacteria</taxon>
        <taxon>Pseudomonadati</taxon>
        <taxon>Pseudomonadota</taxon>
        <taxon>Alphaproteobacteria</taxon>
        <taxon>Rhodobacterales</taxon>
        <taxon>Roseobacteraceae</taxon>
        <taxon>Thalassococcus</taxon>
    </lineage>
</organism>
<dbReference type="Pfam" id="PF07581">
    <property type="entry name" value="Glug"/>
    <property type="match status" value="2"/>
</dbReference>